<evidence type="ECO:0000313" key="3">
    <source>
        <dbReference type="Proteomes" id="UP000681720"/>
    </source>
</evidence>
<dbReference type="Gene3D" id="3.40.50.1910">
    <property type="match status" value="1"/>
</dbReference>
<name>A0A8S3G604_9BILA</name>
<protein>
    <submittedName>
        <fullName evidence="2">Uncharacterized protein</fullName>
    </submittedName>
</protein>
<comment type="similarity">
    <text evidence="1">Belongs to the STXBP/unc-18/SEC1 family.</text>
</comment>
<dbReference type="InterPro" id="IPR036045">
    <property type="entry name" value="Sec1-like_sf"/>
</dbReference>
<proteinExistence type="inferred from homology"/>
<dbReference type="SUPFAM" id="SSF56815">
    <property type="entry name" value="Sec1/munc18-like (SM) proteins"/>
    <property type="match status" value="1"/>
</dbReference>
<dbReference type="Proteomes" id="UP000681720">
    <property type="component" value="Unassembled WGS sequence"/>
</dbReference>
<accession>A0A8S3G604</accession>
<dbReference type="InterPro" id="IPR001619">
    <property type="entry name" value="Sec1-like"/>
</dbReference>
<comment type="caution">
    <text evidence="2">The sequence shown here is derived from an EMBL/GenBank/DDBJ whole genome shotgun (WGS) entry which is preliminary data.</text>
</comment>
<evidence type="ECO:0000313" key="2">
    <source>
        <dbReference type="EMBL" id="CAF5153559.1"/>
    </source>
</evidence>
<dbReference type="PANTHER" id="PTHR11679">
    <property type="entry name" value="VESICLE PROTEIN SORTING-ASSOCIATED"/>
    <property type="match status" value="1"/>
</dbReference>
<reference evidence="2" key="1">
    <citation type="submission" date="2021-02" db="EMBL/GenBank/DDBJ databases">
        <authorList>
            <person name="Nowell W R."/>
        </authorList>
    </citation>
    <scope>NUCLEOTIDE SEQUENCE</scope>
</reference>
<evidence type="ECO:0000256" key="1">
    <source>
        <dbReference type="ARBA" id="ARBA00009884"/>
    </source>
</evidence>
<dbReference type="Pfam" id="PF00995">
    <property type="entry name" value="Sec1"/>
    <property type="match status" value="1"/>
</dbReference>
<dbReference type="AlphaFoldDB" id="A0A8S3G604"/>
<gene>
    <name evidence="2" type="ORF">GIL414_LOCUS65228</name>
</gene>
<feature type="non-terminal residue" evidence="2">
    <location>
        <position position="1"/>
    </location>
</feature>
<dbReference type="InterPro" id="IPR027482">
    <property type="entry name" value="Sec1-like_dom2"/>
</dbReference>
<sequence>MTSPSNGPLSLRDHQIAAIKQILNLNTSSSATVDTAWKVLIYDELGQDIIAPLFTEIKIYLLFKSLKSDRDPVDEIAAVYFIMPIKDSISRIGKDLAECLYESYYLNFIAPIPDDLLGALATGALESNSQQTITKIYNQYLDFITLEDDLFCLRQAGKDSISYYALNHPPIRDIDKKEIIETIADCLFSVCAILVPIIRCPKGEMAEIIGERLYKKIRENLCDHRNSLFSFDSINMETLSFQRPVLVILDRSIDLASLLHHTWT</sequence>
<dbReference type="Gene3D" id="3.40.50.2060">
    <property type="match status" value="1"/>
</dbReference>
<dbReference type="EMBL" id="CAJOBJ010290665">
    <property type="protein sequence ID" value="CAF5153559.1"/>
    <property type="molecule type" value="Genomic_DNA"/>
</dbReference>
<dbReference type="GO" id="GO:0016192">
    <property type="term" value="P:vesicle-mediated transport"/>
    <property type="evidence" value="ECO:0007669"/>
    <property type="project" value="InterPro"/>
</dbReference>
<dbReference type="InterPro" id="IPR043154">
    <property type="entry name" value="Sec-1-like_dom1"/>
</dbReference>
<organism evidence="2 3">
    <name type="scientific">Rotaria magnacalcarata</name>
    <dbReference type="NCBI Taxonomy" id="392030"/>
    <lineage>
        <taxon>Eukaryota</taxon>
        <taxon>Metazoa</taxon>
        <taxon>Spiralia</taxon>
        <taxon>Gnathifera</taxon>
        <taxon>Rotifera</taxon>
        <taxon>Eurotatoria</taxon>
        <taxon>Bdelloidea</taxon>
        <taxon>Philodinida</taxon>
        <taxon>Philodinidae</taxon>
        <taxon>Rotaria</taxon>
    </lineage>
</organism>